<dbReference type="InterPro" id="IPR004314">
    <property type="entry name" value="Neprosin"/>
</dbReference>
<feature type="signal peptide" evidence="1">
    <location>
        <begin position="1"/>
        <end position="25"/>
    </location>
</feature>
<dbReference type="Pfam" id="PF14365">
    <property type="entry name" value="Neprosin_AP"/>
    <property type="match status" value="1"/>
</dbReference>
<keyword evidence="4" id="KW-1185">Reference proteome</keyword>
<dbReference type="AlphaFoldDB" id="A0AA41UV97"/>
<name>A0AA41UV97_PAPNU</name>
<dbReference type="InterPro" id="IPR053168">
    <property type="entry name" value="Glutamic_endopeptidase"/>
</dbReference>
<dbReference type="PROSITE" id="PS52045">
    <property type="entry name" value="NEPROSIN_PEP_CD"/>
    <property type="match status" value="1"/>
</dbReference>
<dbReference type="Proteomes" id="UP001177140">
    <property type="component" value="Unassembled WGS sequence"/>
</dbReference>
<evidence type="ECO:0000313" key="3">
    <source>
        <dbReference type="EMBL" id="MCL7023915.1"/>
    </source>
</evidence>
<evidence type="ECO:0000313" key="4">
    <source>
        <dbReference type="Proteomes" id="UP001177140"/>
    </source>
</evidence>
<dbReference type="Gene3D" id="3.90.1320.10">
    <property type="entry name" value="Outer-capsid protein sigma 3, large lobe"/>
    <property type="match status" value="1"/>
</dbReference>
<dbReference type="PANTHER" id="PTHR31589">
    <property type="entry name" value="PROTEIN, PUTATIVE (DUF239)-RELATED-RELATED"/>
    <property type="match status" value="1"/>
</dbReference>
<evidence type="ECO:0000256" key="1">
    <source>
        <dbReference type="SAM" id="SignalP"/>
    </source>
</evidence>
<gene>
    <name evidence="3" type="ORF">MKW94_006577</name>
</gene>
<feature type="domain" description="Neprosin PEP catalytic" evidence="2">
    <location>
        <begin position="157"/>
        <end position="409"/>
    </location>
</feature>
<reference evidence="3" key="1">
    <citation type="submission" date="2022-03" db="EMBL/GenBank/DDBJ databases">
        <title>A functionally conserved STORR gene fusion in Papaver species that diverged 16.8 million years ago.</title>
        <authorList>
            <person name="Catania T."/>
        </authorList>
    </citation>
    <scope>NUCLEOTIDE SEQUENCE</scope>
    <source>
        <strain evidence="3">S-191538</strain>
    </source>
</reference>
<protein>
    <recommendedName>
        <fullName evidence="2">Neprosin PEP catalytic domain-containing protein</fullName>
    </recommendedName>
</protein>
<accession>A0AA41UV97</accession>
<comment type="caution">
    <text evidence="3">The sequence shown here is derived from an EMBL/GenBank/DDBJ whole genome shotgun (WGS) entry which is preliminary data.</text>
</comment>
<dbReference type="Pfam" id="PF03080">
    <property type="entry name" value="Neprosin"/>
    <property type="match status" value="1"/>
</dbReference>
<dbReference type="PANTHER" id="PTHR31589:SF233">
    <property type="entry name" value="PROTEIN, PUTATIVE (DUF239)-RELATED"/>
    <property type="match status" value="1"/>
</dbReference>
<organism evidence="3 4">
    <name type="scientific">Papaver nudicaule</name>
    <name type="common">Iceland poppy</name>
    <dbReference type="NCBI Taxonomy" id="74823"/>
    <lineage>
        <taxon>Eukaryota</taxon>
        <taxon>Viridiplantae</taxon>
        <taxon>Streptophyta</taxon>
        <taxon>Embryophyta</taxon>
        <taxon>Tracheophyta</taxon>
        <taxon>Spermatophyta</taxon>
        <taxon>Magnoliopsida</taxon>
        <taxon>Ranunculales</taxon>
        <taxon>Papaveraceae</taxon>
        <taxon>Papaveroideae</taxon>
        <taxon>Papaver</taxon>
    </lineage>
</organism>
<evidence type="ECO:0000259" key="2">
    <source>
        <dbReference type="PROSITE" id="PS52045"/>
    </source>
</evidence>
<proteinExistence type="predicted"/>
<sequence>MERSNVSLIVFIVLMFSIFTTKTQSINGEKASISVREEEDMELERQLKILNKKPIKTILTKYGDTVDCIDIYKQPAFDHPLLKDHKIQMVPSTILEETTSKNKPSSIFRESKLDNDFQNERCPQGTIPILRTKKEDLVNAQYLLQKSNPMHTNSNTLSPMDHHFVSVEEFNEGKTYFGSAVDISVHGFALNDNQFSTAQIWIQNGPTENINSIEVGWMTYPALFGDNHSRVFGYWTSDGHKQTGCFNMLCPGFVQVNKDYFLGGKIKEVSVYGEDPWLVSFKVHQDQETGNWWLTTDVVIGYWPKEIFTHLVNNASIIRYGGVAGAKPQTPTPPMGNGYLPQLQDHSKTAFMAKMKYVNEQGQTVSINPDRIQTKYDTSLDCYNILFAGNIGGEWEIAMAYGGPGGMCP</sequence>
<dbReference type="EMBL" id="JAJJMA010028082">
    <property type="protein sequence ID" value="MCL7023915.1"/>
    <property type="molecule type" value="Genomic_DNA"/>
</dbReference>
<dbReference type="InterPro" id="IPR025521">
    <property type="entry name" value="Neprosin_propep"/>
</dbReference>
<feature type="chain" id="PRO_5041445232" description="Neprosin PEP catalytic domain-containing protein" evidence="1">
    <location>
        <begin position="26"/>
        <end position="409"/>
    </location>
</feature>
<keyword evidence="1" id="KW-0732">Signal</keyword>